<comment type="caution">
    <text evidence="2">The sequence shown here is derived from an EMBL/GenBank/DDBJ whole genome shotgun (WGS) entry which is preliminary data.</text>
</comment>
<feature type="transmembrane region" description="Helical" evidence="1">
    <location>
        <begin position="12"/>
        <end position="33"/>
    </location>
</feature>
<reference evidence="2 3" key="1">
    <citation type="journal article" date="2019" name="Int. J. Syst. Evol. Microbiol.">
        <title>The Global Catalogue of Microorganisms (GCM) 10K type strain sequencing project: providing services to taxonomists for standard genome sequencing and annotation.</title>
        <authorList>
            <consortium name="The Broad Institute Genomics Platform"/>
            <consortium name="The Broad Institute Genome Sequencing Center for Infectious Disease"/>
            <person name="Wu L."/>
            <person name="Ma J."/>
        </authorList>
    </citation>
    <scope>NUCLEOTIDE SEQUENCE [LARGE SCALE GENOMIC DNA]</scope>
    <source>
        <strain evidence="2 3">XZGYJ-43</strain>
    </source>
</reference>
<organism evidence="2 3">
    <name type="scientific">Halospeciosus flavus</name>
    <dbReference type="NCBI Taxonomy" id="3032283"/>
    <lineage>
        <taxon>Archaea</taxon>
        <taxon>Methanobacteriati</taxon>
        <taxon>Methanobacteriota</taxon>
        <taxon>Stenosarchaea group</taxon>
        <taxon>Halobacteria</taxon>
        <taxon>Halobacteriales</taxon>
        <taxon>Halobacteriaceae</taxon>
        <taxon>Halospeciosus</taxon>
    </lineage>
</organism>
<dbReference type="AlphaFoldDB" id="A0ABD5Z420"/>
<feature type="transmembrane region" description="Helical" evidence="1">
    <location>
        <begin position="69"/>
        <end position="91"/>
    </location>
</feature>
<dbReference type="InterPro" id="IPR042106">
    <property type="entry name" value="Nuo/plastoQ_OxRdtase_6_NuoJ"/>
</dbReference>
<evidence type="ECO:0000313" key="3">
    <source>
        <dbReference type="Proteomes" id="UP001596447"/>
    </source>
</evidence>
<name>A0ABD5Z420_9EURY</name>
<keyword evidence="1" id="KW-0472">Membrane</keyword>
<proteinExistence type="predicted"/>
<protein>
    <submittedName>
        <fullName evidence="2">Proton-conducting membrane transporter</fullName>
    </submittedName>
</protein>
<sequence length="106" mass="10872">MTSRPRFAEDATFSRGIAAVALFVVMAAVFLTASFGAPAGFPADASITATIGYALIGLPDLAGAPTESFLAAFELIDLVLVAALVGAVMLARRDDGSILPLKRGDE</sequence>
<keyword evidence="1" id="KW-1133">Transmembrane helix</keyword>
<dbReference type="Proteomes" id="UP001596447">
    <property type="component" value="Unassembled WGS sequence"/>
</dbReference>
<dbReference type="RefSeq" id="WP_328518045.1">
    <property type="nucleotide sequence ID" value="NZ_CP122312.1"/>
</dbReference>
<accession>A0ABD5Z420</accession>
<keyword evidence="1" id="KW-0812">Transmembrane</keyword>
<dbReference type="Gene3D" id="1.20.120.1200">
    <property type="entry name" value="NADH-ubiquinone/plastoquinone oxidoreductase chain 6, subunit NuoJ"/>
    <property type="match status" value="1"/>
</dbReference>
<evidence type="ECO:0000256" key="1">
    <source>
        <dbReference type="SAM" id="Phobius"/>
    </source>
</evidence>
<dbReference type="EMBL" id="JBHTAR010000011">
    <property type="protein sequence ID" value="MFC7199989.1"/>
    <property type="molecule type" value="Genomic_DNA"/>
</dbReference>
<gene>
    <name evidence="2" type="ORF">ACFQJ9_11320</name>
</gene>
<keyword evidence="3" id="KW-1185">Reference proteome</keyword>
<evidence type="ECO:0000313" key="2">
    <source>
        <dbReference type="EMBL" id="MFC7199989.1"/>
    </source>
</evidence>